<dbReference type="Pfam" id="PF08338">
    <property type="entry name" value="DUF1731"/>
    <property type="match status" value="1"/>
</dbReference>
<comment type="similarity">
    <text evidence="1">Belongs to the NAD(P)-dependent epimerase/dehydratase family. SDR39U1 subfamily.</text>
</comment>
<dbReference type="InterPro" id="IPR013549">
    <property type="entry name" value="DUF1731"/>
</dbReference>
<dbReference type="InterPro" id="IPR036291">
    <property type="entry name" value="NAD(P)-bd_dom_sf"/>
</dbReference>
<evidence type="ECO:0000259" key="3">
    <source>
        <dbReference type="Pfam" id="PF08338"/>
    </source>
</evidence>
<dbReference type="GO" id="GO:0051301">
    <property type="term" value="P:cell division"/>
    <property type="evidence" value="ECO:0007669"/>
    <property type="project" value="UniProtKB-KW"/>
</dbReference>
<name>A3ZYY3_9BACT</name>
<dbReference type="CDD" id="cd05242">
    <property type="entry name" value="SDR_a8"/>
    <property type="match status" value="1"/>
</dbReference>
<dbReference type="InterPro" id="IPR010099">
    <property type="entry name" value="SDR39U1"/>
</dbReference>
<dbReference type="Pfam" id="PF01370">
    <property type="entry name" value="Epimerase"/>
    <property type="match status" value="1"/>
</dbReference>
<evidence type="ECO:0000313" key="4">
    <source>
        <dbReference type="EMBL" id="EAQ78348.1"/>
    </source>
</evidence>
<evidence type="ECO:0000259" key="2">
    <source>
        <dbReference type="Pfam" id="PF01370"/>
    </source>
</evidence>
<comment type="caution">
    <text evidence="4">The sequence shown here is derived from an EMBL/GenBank/DDBJ whole genome shotgun (WGS) entry which is preliminary data.</text>
</comment>
<dbReference type="Gene3D" id="3.40.50.720">
    <property type="entry name" value="NAD(P)-binding Rossmann-like Domain"/>
    <property type="match status" value="1"/>
</dbReference>
<dbReference type="SUPFAM" id="SSF51735">
    <property type="entry name" value="NAD(P)-binding Rossmann-fold domains"/>
    <property type="match status" value="1"/>
</dbReference>
<organism evidence="4 5">
    <name type="scientific">Blastopirellula marina DSM 3645</name>
    <dbReference type="NCBI Taxonomy" id="314230"/>
    <lineage>
        <taxon>Bacteria</taxon>
        <taxon>Pseudomonadati</taxon>
        <taxon>Planctomycetota</taxon>
        <taxon>Planctomycetia</taxon>
        <taxon>Pirellulales</taxon>
        <taxon>Pirellulaceae</taxon>
        <taxon>Blastopirellula</taxon>
    </lineage>
</organism>
<dbReference type="STRING" id="314230.DSM3645_18466"/>
<dbReference type="AlphaFoldDB" id="A3ZYY3"/>
<feature type="domain" description="NAD-dependent epimerase/dehydratase" evidence="2">
    <location>
        <begin position="13"/>
        <end position="229"/>
    </location>
</feature>
<protein>
    <submittedName>
        <fullName evidence="4">Cell division inhibitor</fullName>
    </submittedName>
</protein>
<dbReference type="PANTHER" id="PTHR11092">
    <property type="entry name" value="SUGAR NUCLEOTIDE EPIMERASE RELATED"/>
    <property type="match status" value="1"/>
</dbReference>
<dbReference type="eggNOG" id="COG1090">
    <property type="taxonomic scope" value="Bacteria"/>
</dbReference>
<evidence type="ECO:0000313" key="5">
    <source>
        <dbReference type="Proteomes" id="UP000004358"/>
    </source>
</evidence>
<proteinExistence type="inferred from homology"/>
<feature type="domain" description="DUF1731" evidence="3">
    <location>
        <begin position="265"/>
        <end position="314"/>
    </location>
</feature>
<dbReference type="InterPro" id="IPR001509">
    <property type="entry name" value="Epimerase_deHydtase"/>
</dbReference>
<dbReference type="NCBIfam" id="TIGR01777">
    <property type="entry name" value="yfcH"/>
    <property type="match status" value="1"/>
</dbReference>
<dbReference type="HOGENOM" id="CLU_047373_0_0_0"/>
<dbReference type="PANTHER" id="PTHR11092:SF0">
    <property type="entry name" value="EPIMERASE FAMILY PROTEIN SDR39U1"/>
    <property type="match status" value="1"/>
</dbReference>
<gene>
    <name evidence="4" type="ORF">DSM3645_18466</name>
</gene>
<accession>A3ZYY3</accession>
<dbReference type="EMBL" id="AANZ01000022">
    <property type="protein sequence ID" value="EAQ78348.1"/>
    <property type="molecule type" value="Genomic_DNA"/>
</dbReference>
<evidence type="ECO:0000256" key="1">
    <source>
        <dbReference type="ARBA" id="ARBA00009353"/>
    </source>
</evidence>
<sequence>MTNMIANKVPGRIVIAGGSGFFGISLATHLSAAGAEVVVLSRSAPPVIGPWRHVAWDARTLGPWRDELNGAAAVINLAGRSVNCIKSPDHQDEIVRSRVESTHVLGKAIRNVAAPPPVWVQMSTAHIYGDPPSLVCSEDSATGVGFAPTVGKAWEDAFHAARLPTQRGVILRTSFVIGRDQGAGGGALAHLAGLTRWGLGGRIGNGQQGMSWIHEFDMNRLITRAILKPTMHGVYVASAPHPVSMLEFMRAMRKAIGMPIGLPSPTWLVRLGAHYVLRTDPELPLYGRYVVSERLPAEGFVFRFPNLNAALDDLLRPHHDSMPSRDAVALLTR</sequence>
<keyword evidence="4" id="KW-0132">Cell division</keyword>
<reference evidence="4 5" key="1">
    <citation type="submission" date="2006-02" db="EMBL/GenBank/DDBJ databases">
        <authorList>
            <person name="Amann R."/>
            <person name="Ferriera S."/>
            <person name="Johnson J."/>
            <person name="Kravitz S."/>
            <person name="Halpern A."/>
            <person name="Remington K."/>
            <person name="Beeson K."/>
            <person name="Tran B."/>
            <person name="Rogers Y.-H."/>
            <person name="Friedman R."/>
            <person name="Venter J.C."/>
        </authorList>
    </citation>
    <scope>NUCLEOTIDE SEQUENCE [LARGE SCALE GENOMIC DNA]</scope>
    <source>
        <strain evidence="4 5">DSM 3645</strain>
    </source>
</reference>
<keyword evidence="4" id="KW-0131">Cell cycle</keyword>
<dbReference type="Proteomes" id="UP000004358">
    <property type="component" value="Unassembled WGS sequence"/>
</dbReference>